<dbReference type="SMART" id="SM00387">
    <property type="entry name" value="HATPase_c"/>
    <property type="match status" value="1"/>
</dbReference>
<evidence type="ECO:0000256" key="3">
    <source>
        <dbReference type="ARBA" id="ARBA00022679"/>
    </source>
</evidence>
<comment type="caution">
    <text evidence="7">The sequence shown here is derived from an EMBL/GenBank/DDBJ whole genome shotgun (WGS) entry which is preliminary data.</text>
</comment>
<dbReference type="GO" id="GO:0030295">
    <property type="term" value="F:protein kinase activator activity"/>
    <property type="evidence" value="ECO:0007669"/>
    <property type="project" value="TreeGrafter"/>
</dbReference>
<dbReference type="GO" id="GO:0004673">
    <property type="term" value="F:protein histidine kinase activity"/>
    <property type="evidence" value="ECO:0007669"/>
    <property type="project" value="UniProtKB-EC"/>
</dbReference>
<accession>A0A1L9BBI4</accession>
<gene>
    <name evidence="7" type="ORF">BON30_18840</name>
</gene>
<dbReference type="InterPro" id="IPR004358">
    <property type="entry name" value="Sig_transdc_His_kin-like_C"/>
</dbReference>
<dbReference type="Pfam" id="PF02518">
    <property type="entry name" value="HATPase_c"/>
    <property type="match status" value="1"/>
</dbReference>
<dbReference type="PRINTS" id="PR00344">
    <property type="entry name" value="BCTRLSENSOR"/>
</dbReference>
<reference evidence="7 8" key="2">
    <citation type="submission" date="2016-12" db="EMBL/GenBank/DDBJ databases">
        <title>Draft Genome Sequence of Cystobacter ferrugineus Strain Cbfe23.</title>
        <authorList>
            <person name="Akbar S."/>
            <person name="Dowd S.E."/>
            <person name="Stevens D.C."/>
        </authorList>
    </citation>
    <scope>NUCLEOTIDE SEQUENCE [LARGE SCALE GENOMIC DNA]</scope>
    <source>
        <strain evidence="7 8">Cbfe23</strain>
    </source>
</reference>
<evidence type="ECO:0000256" key="2">
    <source>
        <dbReference type="ARBA" id="ARBA00012438"/>
    </source>
</evidence>
<evidence type="ECO:0000313" key="7">
    <source>
        <dbReference type="EMBL" id="OJH39553.1"/>
    </source>
</evidence>
<evidence type="ECO:0000256" key="5">
    <source>
        <dbReference type="SAM" id="MobiDB-lite"/>
    </source>
</evidence>
<keyword evidence="3" id="KW-0808">Transferase</keyword>
<dbReference type="GO" id="GO:0000156">
    <property type="term" value="F:phosphorelay response regulator activity"/>
    <property type="evidence" value="ECO:0007669"/>
    <property type="project" value="TreeGrafter"/>
</dbReference>
<evidence type="ECO:0000256" key="1">
    <source>
        <dbReference type="ARBA" id="ARBA00000085"/>
    </source>
</evidence>
<dbReference type="InterPro" id="IPR003594">
    <property type="entry name" value="HATPase_dom"/>
</dbReference>
<dbReference type="STRING" id="83449.BON30_18840"/>
<dbReference type="Gene3D" id="3.30.565.10">
    <property type="entry name" value="Histidine kinase-like ATPase, C-terminal domain"/>
    <property type="match status" value="1"/>
</dbReference>
<feature type="domain" description="Histidine kinase" evidence="6">
    <location>
        <begin position="1"/>
        <end position="102"/>
    </location>
</feature>
<dbReference type="EMBL" id="MPIN01000004">
    <property type="protein sequence ID" value="OJH39553.1"/>
    <property type="molecule type" value="Genomic_DNA"/>
</dbReference>
<name>A0A1L9BBI4_9BACT</name>
<dbReference type="SUPFAM" id="SSF55874">
    <property type="entry name" value="ATPase domain of HSP90 chaperone/DNA topoisomerase II/histidine kinase"/>
    <property type="match status" value="1"/>
</dbReference>
<evidence type="ECO:0000259" key="6">
    <source>
        <dbReference type="PROSITE" id="PS50109"/>
    </source>
</evidence>
<proteinExistence type="predicted"/>
<evidence type="ECO:0000256" key="4">
    <source>
        <dbReference type="ARBA" id="ARBA00022777"/>
    </source>
</evidence>
<dbReference type="InterPro" id="IPR050351">
    <property type="entry name" value="BphY/WalK/GraS-like"/>
</dbReference>
<keyword evidence="4" id="KW-0418">Kinase</keyword>
<protein>
    <recommendedName>
        <fullName evidence="2">histidine kinase</fullName>
        <ecNumber evidence="2">2.7.13.3</ecNumber>
    </recommendedName>
</protein>
<dbReference type="PROSITE" id="PS50109">
    <property type="entry name" value="HIS_KIN"/>
    <property type="match status" value="1"/>
</dbReference>
<evidence type="ECO:0000313" key="8">
    <source>
        <dbReference type="Proteomes" id="UP000182229"/>
    </source>
</evidence>
<dbReference type="RefSeq" id="WP_245814433.1">
    <property type="nucleotide sequence ID" value="NZ_MPIN01000004.1"/>
</dbReference>
<dbReference type="Proteomes" id="UP000182229">
    <property type="component" value="Unassembled WGS sequence"/>
</dbReference>
<dbReference type="InterPro" id="IPR005467">
    <property type="entry name" value="His_kinase_dom"/>
</dbReference>
<comment type="catalytic activity">
    <reaction evidence="1">
        <text>ATP + protein L-histidine = ADP + protein N-phospho-L-histidine.</text>
        <dbReference type="EC" id="2.7.13.3"/>
    </reaction>
</comment>
<dbReference type="AlphaFoldDB" id="A0A1L9BBI4"/>
<dbReference type="PANTHER" id="PTHR42878">
    <property type="entry name" value="TWO-COMPONENT HISTIDINE KINASE"/>
    <property type="match status" value="1"/>
</dbReference>
<dbReference type="PANTHER" id="PTHR42878:SF15">
    <property type="entry name" value="BACTERIOPHYTOCHROME"/>
    <property type="match status" value="1"/>
</dbReference>
<sequence>MANALKFHREGAPPVISVRATLDPRHQRCELVVRDNGVGFEEKHTHRIFNVFQRLHGRSQYEGSGIGLAICRKIAERHGGTITARSTPGEGSTFHVSLPLRQRAAP</sequence>
<dbReference type="EC" id="2.7.13.3" evidence="2"/>
<dbReference type="GO" id="GO:0007234">
    <property type="term" value="P:osmosensory signaling via phosphorelay pathway"/>
    <property type="evidence" value="ECO:0007669"/>
    <property type="project" value="TreeGrafter"/>
</dbReference>
<feature type="region of interest" description="Disordered" evidence="5">
    <location>
        <begin position="82"/>
        <end position="106"/>
    </location>
</feature>
<organism evidence="7 8">
    <name type="scientific">Cystobacter ferrugineus</name>
    <dbReference type="NCBI Taxonomy" id="83449"/>
    <lineage>
        <taxon>Bacteria</taxon>
        <taxon>Pseudomonadati</taxon>
        <taxon>Myxococcota</taxon>
        <taxon>Myxococcia</taxon>
        <taxon>Myxococcales</taxon>
        <taxon>Cystobacterineae</taxon>
        <taxon>Archangiaceae</taxon>
        <taxon>Cystobacter</taxon>
    </lineage>
</organism>
<reference evidence="8" key="1">
    <citation type="submission" date="2016-11" db="EMBL/GenBank/DDBJ databases">
        <authorList>
            <person name="Shukria A."/>
            <person name="Stevens D.C."/>
        </authorList>
    </citation>
    <scope>NUCLEOTIDE SEQUENCE [LARGE SCALE GENOMIC DNA]</scope>
    <source>
        <strain evidence="8">Cbfe23</strain>
    </source>
</reference>
<keyword evidence="8" id="KW-1185">Reference proteome</keyword>
<dbReference type="InterPro" id="IPR036890">
    <property type="entry name" value="HATPase_C_sf"/>
</dbReference>